<gene>
    <name evidence="2" type="ORF">CDAR_13111</name>
</gene>
<dbReference type="AlphaFoldDB" id="A0AAV4Q8V7"/>
<dbReference type="EMBL" id="BPLQ01003926">
    <property type="protein sequence ID" value="GIY04430.1"/>
    <property type="molecule type" value="Genomic_DNA"/>
</dbReference>
<reference evidence="2 3" key="1">
    <citation type="submission" date="2021-06" db="EMBL/GenBank/DDBJ databases">
        <title>Caerostris darwini draft genome.</title>
        <authorList>
            <person name="Kono N."/>
            <person name="Arakawa K."/>
        </authorList>
    </citation>
    <scope>NUCLEOTIDE SEQUENCE [LARGE SCALE GENOMIC DNA]</scope>
</reference>
<dbReference type="Proteomes" id="UP001054837">
    <property type="component" value="Unassembled WGS sequence"/>
</dbReference>
<accession>A0AAV4Q8V7</accession>
<comment type="caution">
    <text evidence="2">The sequence shown here is derived from an EMBL/GenBank/DDBJ whole genome shotgun (WGS) entry which is preliminary data.</text>
</comment>
<evidence type="ECO:0000313" key="3">
    <source>
        <dbReference type="Proteomes" id="UP001054837"/>
    </source>
</evidence>
<name>A0AAV4Q8V7_9ARAC</name>
<sequence length="185" mass="20691">MCGNVYSWSVTPVRNSKTWALKWSVRVSDKALSRASIEVDLFIIIIQGNRVLPITATAQGRGMLFFLGILIHSVQGHRDASDRNQPRGSVPRNLDTTQVVNLNKDHFPMLSATIRNISALAGHCHNRLRRSTTMVQRYRHKTRFVCKTVSLLANNREVQDSVLQESTSLASDNNEGLHSSKTHSG</sequence>
<protein>
    <submittedName>
        <fullName evidence="2">Uncharacterized protein</fullName>
    </submittedName>
</protein>
<organism evidence="2 3">
    <name type="scientific">Caerostris darwini</name>
    <dbReference type="NCBI Taxonomy" id="1538125"/>
    <lineage>
        <taxon>Eukaryota</taxon>
        <taxon>Metazoa</taxon>
        <taxon>Ecdysozoa</taxon>
        <taxon>Arthropoda</taxon>
        <taxon>Chelicerata</taxon>
        <taxon>Arachnida</taxon>
        <taxon>Araneae</taxon>
        <taxon>Araneomorphae</taxon>
        <taxon>Entelegynae</taxon>
        <taxon>Araneoidea</taxon>
        <taxon>Araneidae</taxon>
        <taxon>Caerostris</taxon>
    </lineage>
</organism>
<evidence type="ECO:0000313" key="2">
    <source>
        <dbReference type="EMBL" id="GIY04430.1"/>
    </source>
</evidence>
<feature type="region of interest" description="Disordered" evidence="1">
    <location>
        <begin position="165"/>
        <end position="185"/>
    </location>
</feature>
<keyword evidence="3" id="KW-1185">Reference proteome</keyword>
<feature type="compositionally biased region" description="Polar residues" evidence="1">
    <location>
        <begin position="165"/>
        <end position="179"/>
    </location>
</feature>
<evidence type="ECO:0000256" key="1">
    <source>
        <dbReference type="SAM" id="MobiDB-lite"/>
    </source>
</evidence>
<proteinExistence type="predicted"/>